<feature type="binding site" evidence="14">
    <location>
        <position position="199"/>
    </location>
    <ligand>
        <name>ATP</name>
        <dbReference type="ChEBI" id="CHEBI:30616"/>
    </ligand>
</feature>
<dbReference type="PROSITE" id="PS51163">
    <property type="entry name" value="YRDC"/>
    <property type="match status" value="1"/>
</dbReference>
<dbReference type="GO" id="GO:0006450">
    <property type="term" value="P:regulation of translational fidelity"/>
    <property type="evidence" value="ECO:0007669"/>
    <property type="project" value="TreeGrafter"/>
</dbReference>
<feature type="binding site" evidence="14">
    <location>
        <position position="121"/>
    </location>
    <ligand>
        <name>ATP</name>
        <dbReference type="ChEBI" id="CHEBI:30616"/>
    </ligand>
</feature>
<keyword evidence="5 13" id="KW-0963">Cytoplasm</keyword>
<evidence type="ECO:0000259" key="15">
    <source>
        <dbReference type="PROSITE" id="PS51163"/>
    </source>
</evidence>
<evidence type="ECO:0000256" key="13">
    <source>
        <dbReference type="PIRNR" id="PIRNR004930"/>
    </source>
</evidence>
<dbReference type="GO" id="GO:0061710">
    <property type="term" value="F:L-threonylcarbamoyladenylate synthase"/>
    <property type="evidence" value="ECO:0007669"/>
    <property type="project" value="UniProtKB-EC"/>
</dbReference>
<evidence type="ECO:0000256" key="1">
    <source>
        <dbReference type="ARBA" id="ARBA00004496"/>
    </source>
</evidence>
<dbReference type="Pfam" id="PF03481">
    <property type="entry name" value="Sua5_C"/>
    <property type="match status" value="1"/>
</dbReference>
<feature type="binding site" evidence="14">
    <location>
        <position position="62"/>
    </location>
    <ligand>
        <name>ATP</name>
        <dbReference type="ChEBI" id="CHEBI:30616"/>
    </ligand>
</feature>
<keyword evidence="17" id="KW-1185">Reference proteome</keyword>
<sequence>MNYETKLWKIEDITKNSTQIEAAANLLKKQEVIAFPTETVYGLGADATNEQAIAKIFEAKGRPSDNPLIVHVANKRQIDQYVSNIPDIAEKLIDAFMPGPLTIILSSNGVIAKNVTAGLSTIAIRIPDHPVARHLLEACQLPLAAPSANKSGKPSPTSATHVYQDLNGKIAGILDGGNTGVGLESTVLDCTSELPIILRPGGVTKDQIEQVIGTVMIDPALAKTDDQPKSPGMKYTHYQPEAPLWLVDGDADFFQAQIELNTDKGYKVGVMASKELAALLHTDNIKTCGTRANLNEVAAQLYETLRAFKKSDVDLILCESFEQAGVGDAIMNRLHKAASKKIKQSLSPDETSL</sequence>
<dbReference type="NCBIfam" id="TIGR00057">
    <property type="entry name" value="L-threonylcarbamoyladenylate synthase"/>
    <property type="match status" value="1"/>
</dbReference>
<feature type="binding site" evidence="14">
    <location>
        <position position="125"/>
    </location>
    <ligand>
        <name>L-threonine</name>
        <dbReference type="ChEBI" id="CHEBI:57926"/>
    </ligand>
</feature>
<keyword evidence="8 13" id="KW-0548">Nucleotidyltransferase</keyword>
<evidence type="ECO:0000256" key="3">
    <source>
        <dbReference type="ARBA" id="ARBA00012584"/>
    </source>
</evidence>
<evidence type="ECO:0000256" key="12">
    <source>
        <dbReference type="ARBA" id="ARBA00048366"/>
    </source>
</evidence>
<feature type="domain" description="YrdC-like" evidence="15">
    <location>
        <begin position="17"/>
        <end position="203"/>
    </location>
</feature>
<dbReference type="Proteomes" id="UP000799092">
    <property type="component" value="Unassembled WGS sequence"/>
</dbReference>
<evidence type="ECO:0000313" key="17">
    <source>
        <dbReference type="Proteomes" id="UP000799092"/>
    </source>
</evidence>
<dbReference type="PANTHER" id="PTHR17490:SF16">
    <property type="entry name" value="THREONYLCARBAMOYL-AMP SYNTHASE"/>
    <property type="match status" value="1"/>
</dbReference>
<dbReference type="RefSeq" id="WP_153737594.1">
    <property type="nucleotide sequence ID" value="NZ_WJNG01000013.1"/>
</dbReference>
<feature type="binding site" evidence="14">
    <location>
        <position position="71"/>
    </location>
    <ligand>
        <name>L-threonine</name>
        <dbReference type="ChEBI" id="CHEBI:57926"/>
    </ligand>
</feature>
<dbReference type="InterPro" id="IPR006070">
    <property type="entry name" value="Sua5-like_dom"/>
</dbReference>
<gene>
    <name evidence="16" type="ORF">GH741_15135</name>
</gene>
<dbReference type="GO" id="GO:0003725">
    <property type="term" value="F:double-stranded RNA binding"/>
    <property type="evidence" value="ECO:0007669"/>
    <property type="project" value="UniProtKB-UniRule"/>
</dbReference>
<feature type="binding site" evidence="14">
    <location>
        <position position="238"/>
    </location>
    <ligand>
        <name>ATP</name>
        <dbReference type="ChEBI" id="CHEBI:30616"/>
    </ligand>
</feature>
<dbReference type="GO" id="GO:0005737">
    <property type="term" value="C:cytoplasm"/>
    <property type="evidence" value="ECO:0007669"/>
    <property type="project" value="UniProtKB-SubCell"/>
</dbReference>
<evidence type="ECO:0000256" key="5">
    <source>
        <dbReference type="ARBA" id="ARBA00022490"/>
    </source>
</evidence>
<dbReference type="GO" id="GO:0000049">
    <property type="term" value="F:tRNA binding"/>
    <property type="evidence" value="ECO:0007669"/>
    <property type="project" value="TreeGrafter"/>
</dbReference>
<dbReference type="GO" id="GO:0008033">
    <property type="term" value="P:tRNA processing"/>
    <property type="evidence" value="ECO:0007669"/>
    <property type="project" value="UniProtKB-KW"/>
</dbReference>
<evidence type="ECO:0000256" key="14">
    <source>
        <dbReference type="PIRSR" id="PIRSR004930-1"/>
    </source>
</evidence>
<comment type="caution">
    <text evidence="16">The sequence shown here is derived from an EMBL/GenBank/DDBJ whole genome shotgun (WGS) entry which is preliminary data.</text>
</comment>
<dbReference type="EMBL" id="WJNG01000013">
    <property type="protein sequence ID" value="MRH43976.1"/>
    <property type="molecule type" value="Genomic_DNA"/>
</dbReference>
<evidence type="ECO:0000313" key="16">
    <source>
        <dbReference type="EMBL" id="MRH43976.1"/>
    </source>
</evidence>
<keyword evidence="10 13" id="KW-0067">ATP-binding</keyword>
<protein>
    <recommendedName>
        <fullName evidence="4 13">Threonylcarbamoyl-AMP synthase</fullName>
        <shortName evidence="13">TC-AMP synthase</shortName>
        <ecNumber evidence="3 13">2.7.7.87</ecNumber>
    </recommendedName>
    <alternativeName>
        <fullName evidence="11 13">L-threonylcarbamoyladenylate synthase</fullName>
    </alternativeName>
</protein>
<keyword evidence="6 13" id="KW-0808">Transferase</keyword>
<dbReference type="InterPro" id="IPR005145">
    <property type="entry name" value="Sua5_C"/>
</dbReference>
<feature type="binding site" evidence="14">
    <location>
        <position position="145"/>
    </location>
    <ligand>
        <name>L-threonine</name>
        <dbReference type="ChEBI" id="CHEBI:57926"/>
    </ligand>
</feature>
<feature type="binding site" evidence="14">
    <location>
        <position position="147"/>
    </location>
    <ligand>
        <name>ATP</name>
        <dbReference type="ChEBI" id="CHEBI:30616"/>
    </ligand>
</feature>
<comment type="catalytic activity">
    <reaction evidence="12 13">
        <text>L-threonine + hydrogencarbonate + ATP = L-threonylcarbamoyladenylate + diphosphate + H2O</text>
        <dbReference type="Rhea" id="RHEA:36407"/>
        <dbReference type="ChEBI" id="CHEBI:15377"/>
        <dbReference type="ChEBI" id="CHEBI:17544"/>
        <dbReference type="ChEBI" id="CHEBI:30616"/>
        <dbReference type="ChEBI" id="CHEBI:33019"/>
        <dbReference type="ChEBI" id="CHEBI:57926"/>
        <dbReference type="ChEBI" id="CHEBI:73682"/>
        <dbReference type="EC" id="2.7.7.87"/>
    </reaction>
</comment>
<dbReference type="SUPFAM" id="SSF55821">
    <property type="entry name" value="YrdC/RibB"/>
    <property type="match status" value="1"/>
</dbReference>
<evidence type="ECO:0000256" key="4">
    <source>
        <dbReference type="ARBA" id="ARBA00015492"/>
    </source>
</evidence>
<evidence type="ECO:0000256" key="10">
    <source>
        <dbReference type="ARBA" id="ARBA00022840"/>
    </source>
</evidence>
<evidence type="ECO:0000256" key="8">
    <source>
        <dbReference type="ARBA" id="ARBA00022695"/>
    </source>
</evidence>
<dbReference type="InterPro" id="IPR038385">
    <property type="entry name" value="Sua5/YwlC_C"/>
</dbReference>
<dbReference type="InterPro" id="IPR010923">
    <property type="entry name" value="T(6)A37_SUA5"/>
</dbReference>
<dbReference type="GO" id="GO:0005524">
    <property type="term" value="F:ATP binding"/>
    <property type="evidence" value="ECO:0007669"/>
    <property type="project" value="UniProtKB-UniRule"/>
</dbReference>
<evidence type="ECO:0000256" key="6">
    <source>
        <dbReference type="ARBA" id="ARBA00022679"/>
    </source>
</evidence>
<organism evidence="16 17">
    <name type="scientific">Aquibacillus halophilus</name>
    <dbReference type="NCBI Taxonomy" id="930132"/>
    <lineage>
        <taxon>Bacteria</taxon>
        <taxon>Bacillati</taxon>
        <taxon>Bacillota</taxon>
        <taxon>Bacilli</taxon>
        <taxon>Bacillales</taxon>
        <taxon>Bacillaceae</taxon>
        <taxon>Aquibacillus</taxon>
    </lineage>
</organism>
<dbReference type="FunFam" id="3.40.50.11030:FF:000001">
    <property type="entry name" value="Threonylcarbamoyl-AMP synthase"/>
    <property type="match status" value="1"/>
</dbReference>
<keyword evidence="7 13" id="KW-0819">tRNA processing</keyword>
<dbReference type="InterPro" id="IPR050156">
    <property type="entry name" value="TC-AMP_synthase_SUA5"/>
</dbReference>
<evidence type="ECO:0000256" key="9">
    <source>
        <dbReference type="ARBA" id="ARBA00022741"/>
    </source>
</evidence>
<dbReference type="Gene3D" id="3.40.50.11030">
    <property type="entry name" value="Threonylcarbamoyl-AMP synthase, C-terminal domain"/>
    <property type="match status" value="1"/>
</dbReference>
<keyword evidence="9 13" id="KW-0547">Nucleotide-binding</keyword>
<feature type="binding site" evidence="14">
    <location>
        <position position="185"/>
    </location>
    <ligand>
        <name>L-threonine</name>
        <dbReference type="ChEBI" id="CHEBI:57926"/>
    </ligand>
</feature>
<evidence type="ECO:0000256" key="2">
    <source>
        <dbReference type="ARBA" id="ARBA00007663"/>
    </source>
</evidence>
<feature type="binding site" evidence="14">
    <location>
        <position position="66"/>
    </location>
    <ligand>
        <name>ATP</name>
        <dbReference type="ChEBI" id="CHEBI:30616"/>
    </ligand>
</feature>
<accession>A0A6A8DHK0</accession>
<evidence type="ECO:0000256" key="11">
    <source>
        <dbReference type="ARBA" id="ARBA00029774"/>
    </source>
</evidence>
<dbReference type="FunFam" id="3.90.870.10:FF:000008">
    <property type="entry name" value="Threonylcarbamoyl-AMP synthase"/>
    <property type="match status" value="1"/>
</dbReference>
<evidence type="ECO:0000256" key="7">
    <source>
        <dbReference type="ARBA" id="ARBA00022694"/>
    </source>
</evidence>
<proteinExistence type="inferred from homology"/>
<dbReference type="PIRSF" id="PIRSF004930">
    <property type="entry name" value="Tln_factor_SUA5"/>
    <property type="match status" value="1"/>
</dbReference>
<name>A0A6A8DHK0_9BACI</name>
<comment type="function">
    <text evidence="13">Required for the formation of a threonylcarbamoyl group on adenosine at position 37 (t(6)A37) in tRNAs that read codons beginning with adenine.</text>
</comment>
<dbReference type="AlphaFoldDB" id="A0A6A8DHK0"/>
<feature type="binding site" evidence="14">
    <location>
        <position position="39"/>
    </location>
    <ligand>
        <name>L-threonine</name>
        <dbReference type="ChEBI" id="CHEBI:57926"/>
    </ligand>
</feature>
<dbReference type="InterPro" id="IPR017945">
    <property type="entry name" value="DHBP_synth_RibB-like_a/b_dom"/>
</dbReference>
<comment type="subcellular location">
    <subcellularLocation>
        <location evidence="1 13">Cytoplasm</location>
    </subcellularLocation>
</comment>
<dbReference type="Gene3D" id="3.90.870.10">
    <property type="entry name" value="DHBP synthase"/>
    <property type="match status" value="1"/>
</dbReference>
<dbReference type="OrthoDB" id="9814580at2"/>
<dbReference type="EC" id="2.7.7.87" evidence="3 13"/>
<feature type="binding site" evidence="14">
    <location>
        <position position="155"/>
    </location>
    <ligand>
        <name>ATP</name>
        <dbReference type="ChEBI" id="CHEBI:30616"/>
    </ligand>
</feature>
<dbReference type="PANTHER" id="PTHR17490">
    <property type="entry name" value="SUA5"/>
    <property type="match status" value="1"/>
</dbReference>
<reference evidence="16" key="1">
    <citation type="submission" date="2019-11" db="EMBL/GenBank/DDBJ databases">
        <authorList>
            <person name="Li J."/>
        </authorList>
    </citation>
    <scope>NUCLEOTIDE SEQUENCE</scope>
    <source>
        <strain evidence="16">B6B</strain>
    </source>
</reference>
<dbReference type="Pfam" id="PF01300">
    <property type="entry name" value="Sua5_yciO_yrdC"/>
    <property type="match status" value="1"/>
</dbReference>
<comment type="similarity">
    <text evidence="2 13">Belongs to the SUA5 family.</text>
</comment>